<protein>
    <submittedName>
        <fullName evidence="1">Uncharacterized protein</fullName>
    </submittedName>
</protein>
<keyword evidence="2" id="KW-1185">Reference proteome</keyword>
<gene>
    <name evidence="1" type="ORF">AYY18_03600</name>
</gene>
<sequence length="124" mass="13990">MRLTKRKKEILALFDKDSLEWVTTEIGAPPFDVSGVTYMLHGTEPFSKKSIIESVRRTLESMVTDGLIEKTPSFETRQNKHQSSAQSPGVRCVVSRYGLPGECRITKYQDVGGDYIEGEFTRIS</sequence>
<dbReference type="EMBL" id="LZEY01000012">
    <property type="protein sequence ID" value="OBU11033.1"/>
    <property type="molecule type" value="Genomic_DNA"/>
</dbReference>
<dbReference type="Proteomes" id="UP000092377">
    <property type="component" value="Unassembled WGS sequence"/>
</dbReference>
<accession>A0A1B8HNS7</accession>
<proteinExistence type="predicted"/>
<reference evidence="2" key="1">
    <citation type="submission" date="2016-06" db="EMBL/GenBank/DDBJ databases">
        <authorList>
            <person name="Butler K."/>
        </authorList>
    </citation>
    <scope>NUCLEOTIDE SEQUENCE [LARGE SCALE GENOMIC DNA]</scope>
    <source>
        <strain evidence="2">GCSL-Mp20</strain>
    </source>
</reference>
<comment type="caution">
    <text evidence="1">The sequence shown here is derived from an EMBL/GenBank/DDBJ whole genome shotgun (WGS) entry which is preliminary data.</text>
</comment>
<evidence type="ECO:0000313" key="2">
    <source>
        <dbReference type="Proteomes" id="UP000092377"/>
    </source>
</evidence>
<dbReference type="RefSeq" id="WP_067401336.1">
    <property type="nucleotide sequence ID" value="NZ_LZEY01000012.1"/>
</dbReference>
<dbReference type="OrthoDB" id="6454938at2"/>
<name>A0A1B8HNS7_9GAMM</name>
<organism evidence="1 2">
    <name type="scientific">Morganella psychrotolerans</name>
    <dbReference type="NCBI Taxonomy" id="368603"/>
    <lineage>
        <taxon>Bacteria</taxon>
        <taxon>Pseudomonadati</taxon>
        <taxon>Pseudomonadota</taxon>
        <taxon>Gammaproteobacteria</taxon>
        <taxon>Enterobacterales</taxon>
        <taxon>Morganellaceae</taxon>
        <taxon>Morganella</taxon>
    </lineage>
</organism>
<evidence type="ECO:0000313" key="1">
    <source>
        <dbReference type="EMBL" id="OBU11033.1"/>
    </source>
</evidence>
<dbReference type="AlphaFoldDB" id="A0A1B8HNS7"/>